<dbReference type="InterPro" id="IPR035940">
    <property type="entry name" value="CAP_sf"/>
</dbReference>
<dbReference type="EMBL" id="WXEY01000010">
    <property type="protein sequence ID" value="MZP30197.1"/>
    <property type="molecule type" value="Genomic_DNA"/>
</dbReference>
<evidence type="ECO:0000259" key="2">
    <source>
        <dbReference type="Pfam" id="PF07833"/>
    </source>
</evidence>
<feature type="domain" description="CAP-associated" evidence="3">
    <location>
        <begin position="206"/>
        <end position="346"/>
    </location>
</feature>
<proteinExistence type="predicted"/>
<dbReference type="RefSeq" id="WP_161258722.1">
    <property type="nucleotide sequence ID" value="NZ_WXEY01000010.1"/>
</dbReference>
<dbReference type="PANTHER" id="PTHR31157:SF26">
    <property type="entry name" value="SCP-LIKE EXTRACELLULAR PROTEIN"/>
    <property type="match status" value="1"/>
</dbReference>
<reference evidence="4 5" key="1">
    <citation type="submission" date="2020-01" db="EMBL/GenBank/DDBJ databases">
        <title>Whole-genome sequence of Heliobacterium undosum DSM 13378.</title>
        <authorList>
            <person name="Kyndt J.A."/>
            <person name="Meyer T.E."/>
        </authorList>
    </citation>
    <scope>NUCLEOTIDE SEQUENCE [LARGE SCALE GENOMIC DNA]</scope>
    <source>
        <strain evidence="4 5">DSM 13378</strain>
    </source>
</reference>
<keyword evidence="5" id="KW-1185">Reference proteome</keyword>
<dbReference type="Gene3D" id="3.30.457.10">
    <property type="entry name" value="Copper amine oxidase-like, N-terminal domain"/>
    <property type="match status" value="1"/>
</dbReference>
<evidence type="ECO:0000313" key="4">
    <source>
        <dbReference type="EMBL" id="MZP30197.1"/>
    </source>
</evidence>
<sequence>MSRYIKSGTNPSAGQRPGRRWGGAISAAIACLLALPAWSAETGASAWAAETAPSLRSVSNSPVVESRPDITIEVNGRKLNLTPPPLLADDRTLVPLRAVGEAMGARFAWNGQTRTVEIEQDARTIRLWPDVRYISIDNKSQSIDVPPLLREDRVFVPLRLLCESFGNEVIWDGSNRTARITVKGALSGAGLAYSQSQELAVFGVRLGDGSERVRFLLGEPRRIDPGEYGFEWWVYNSDPAKLVMVGIGGGRVQAVFTAAQGVTVGGIPMDAPRTVIESRYPLKATVTAKIPEGDVQFQLSSQDLKERPLWADGEKSVVFFLDSAREGRLTGILLIDTKTMMARTQYSYQSQLWNWAKPPRTQTPAGEALQQLTRGYERQVVDITNAIRVSLKGNPVSWDEDMAVLARAHCRDMADNRFFSHDSPTKGTFAQRVERSGVPYRIAGENLAMGYVDAIQATYSWLNSPDHRENLLSSEYRSLGAGVEFGRHASGETVRYYAQEFVTRK</sequence>
<name>A0A845L127_9FIRM</name>
<accession>A0A845L127</accession>
<dbReference type="CDD" id="cd05379">
    <property type="entry name" value="CAP_bacterial"/>
    <property type="match status" value="1"/>
</dbReference>
<dbReference type="InterPro" id="IPR029410">
    <property type="entry name" value="CAP_assoc"/>
</dbReference>
<dbReference type="InterPro" id="IPR036582">
    <property type="entry name" value="Mao_N_sf"/>
</dbReference>
<dbReference type="Pfam" id="PF14504">
    <property type="entry name" value="CAP_assoc_N"/>
    <property type="match status" value="1"/>
</dbReference>
<dbReference type="InterPro" id="IPR014044">
    <property type="entry name" value="CAP_dom"/>
</dbReference>
<evidence type="ECO:0000313" key="5">
    <source>
        <dbReference type="Proteomes" id="UP000463470"/>
    </source>
</evidence>
<gene>
    <name evidence="4" type="ORF">GTO91_10800</name>
</gene>
<dbReference type="InterPro" id="IPR012854">
    <property type="entry name" value="Cu_amine_oxidase-like_N"/>
</dbReference>
<dbReference type="Gene3D" id="3.40.33.10">
    <property type="entry name" value="CAP"/>
    <property type="match status" value="1"/>
</dbReference>
<dbReference type="Pfam" id="PF00188">
    <property type="entry name" value="CAP"/>
    <property type="match status" value="1"/>
</dbReference>
<protein>
    <submittedName>
        <fullName evidence="4">Uncharacterized protein</fullName>
    </submittedName>
</protein>
<dbReference type="Pfam" id="PF07833">
    <property type="entry name" value="Cu_amine_oxidN1"/>
    <property type="match status" value="1"/>
</dbReference>
<feature type="domain" description="SCP" evidence="1">
    <location>
        <begin position="382"/>
        <end position="491"/>
    </location>
</feature>
<evidence type="ECO:0000259" key="3">
    <source>
        <dbReference type="Pfam" id="PF14504"/>
    </source>
</evidence>
<dbReference type="PANTHER" id="PTHR31157">
    <property type="entry name" value="SCP DOMAIN-CONTAINING PROTEIN"/>
    <property type="match status" value="1"/>
</dbReference>
<dbReference type="SUPFAM" id="SSF55383">
    <property type="entry name" value="Copper amine oxidase, domain N"/>
    <property type="match status" value="1"/>
</dbReference>
<dbReference type="PROSITE" id="PS51257">
    <property type="entry name" value="PROKAR_LIPOPROTEIN"/>
    <property type="match status" value="1"/>
</dbReference>
<comment type="caution">
    <text evidence="4">The sequence shown here is derived from an EMBL/GenBank/DDBJ whole genome shotgun (WGS) entry which is preliminary data.</text>
</comment>
<dbReference type="Proteomes" id="UP000463470">
    <property type="component" value="Unassembled WGS sequence"/>
</dbReference>
<dbReference type="SUPFAM" id="SSF55797">
    <property type="entry name" value="PR-1-like"/>
    <property type="match status" value="1"/>
</dbReference>
<organism evidence="4 5">
    <name type="scientific">Heliomicrobium undosum</name>
    <dbReference type="NCBI Taxonomy" id="121734"/>
    <lineage>
        <taxon>Bacteria</taxon>
        <taxon>Bacillati</taxon>
        <taxon>Bacillota</taxon>
        <taxon>Clostridia</taxon>
        <taxon>Eubacteriales</taxon>
        <taxon>Heliobacteriaceae</taxon>
        <taxon>Heliomicrobium</taxon>
    </lineage>
</organism>
<dbReference type="AlphaFoldDB" id="A0A845L127"/>
<dbReference type="OrthoDB" id="9783944at2"/>
<evidence type="ECO:0000259" key="1">
    <source>
        <dbReference type="Pfam" id="PF00188"/>
    </source>
</evidence>
<feature type="domain" description="Copper amine oxidase-like N-terminal" evidence="2">
    <location>
        <begin position="74"/>
        <end position="180"/>
    </location>
</feature>